<feature type="compositionally biased region" description="Low complexity" evidence="1">
    <location>
        <begin position="102"/>
        <end position="114"/>
    </location>
</feature>
<organism evidence="2">
    <name type="scientific">uncultured Desulfobacteraceae bacterium</name>
    <dbReference type="NCBI Taxonomy" id="218296"/>
    <lineage>
        <taxon>Bacteria</taxon>
        <taxon>Pseudomonadati</taxon>
        <taxon>Thermodesulfobacteriota</taxon>
        <taxon>Desulfobacteria</taxon>
        <taxon>Desulfobacterales</taxon>
        <taxon>Desulfobacteraceae</taxon>
        <taxon>environmental samples</taxon>
    </lineage>
</organism>
<accession>A0A484HG87</accession>
<evidence type="ECO:0000256" key="1">
    <source>
        <dbReference type="SAM" id="MobiDB-lite"/>
    </source>
</evidence>
<proteinExistence type="predicted"/>
<evidence type="ECO:0000313" key="2">
    <source>
        <dbReference type="EMBL" id="VEN73440.1"/>
    </source>
</evidence>
<name>A0A484HG87_9BACT</name>
<evidence type="ECO:0008006" key="3">
    <source>
        <dbReference type="Google" id="ProtNLM"/>
    </source>
</evidence>
<feature type="region of interest" description="Disordered" evidence="1">
    <location>
        <begin position="87"/>
        <end position="114"/>
    </location>
</feature>
<dbReference type="AlphaFoldDB" id="A0A484HG87"/>
<dbReference type="EMBL" id="CAACVI010000009">
    <property type="protein sequence ID" value="VEN73440.1"/>
    <property type="molecule type" value="Genomic_DNA"/>
</dbReference>
<gene>
    <name evidence="2" type="ORF">EPICR_170057</name>
</gene>
<sequence>MKIDKTVKKILLFFDPWSHIPAKKKAILDSSWPGLFRKQILPELPALKPASKLGLKPKELSGDQSYGGDDNVEAAKKIGMEVISPVKKGPEGRIGLLDFKMDSSGDGSNRSSRS</sequence>
<protein>
    <recommendedName>
        <fullName evidence="3">Transposase</fullName>
    </recommendedName>
</protein>
<reference evidence="2" key="1">
    <citation type="submission" date="2019-01" db="EMBL/GenBank/DDBJ databases">
        <authorList>
            <consortium name="Genoscope - CEA"/>
            <person name="William W."/>
        </authorList>
    </citation>
    <scope>NUCLEOTIDE SEQUENCE</scope>
    <source>
        <strain evidence="2">CR-1</strain>
    </source>
</reference>